<accession>A0A433A257</accession>
<evidence type="ECO:0000313" key="3">
    <source>
        <dbReference type="Proteomes" id="UP000268093"/>
    </source>
</evidence>
<evidence type="ECO:0000256" key="1">
    <source>
        <dbReference type="SAM" id="MobiDB-lite"/>
    </source>
</evidence>
<evidence type="ECO:0008006" key="4">
    <source>
        <dbReference type="Google" id="ProtNLM"/>
    </source>
</evidence>
<dbReference type="OrthoDB" id="16824at2759"/>
<feature type="compositionally biased region" description="Basic and acidic residues" evidence="1">
    <location>
        <begin position="70"/>
        <end position="80"/>
    </location>
</feature>
<comment type="caution">
    <text evidence="2">The sequence shown here is derived from an EMBL/GenBank/DDBJ whole genome shotgun (WGS) entry which is preliminary data.</text>
</comment>
<dbReference type="AlphaFoldDB" id="A0A433A257"/>
<dbReference type="EMBL" id="RBNI01019750">
    <property type="protein sequence ID" value="RUO96768.1"/>
    <property type="molecule type" value="Genomic_DNA"/>
</dbReference>
<reference evidence="2 3" key="1">
    <citation type="journal article" date="2018" name="New Phytol.">
        <title>Phylogenomics of Endogonaceae and evolution of mycorrhizas within Mucoromycota.</title>
        <authorList>
            <person name="Chang Y."/>
            <person name="Desiro A."/>
            <person name="Na H."/>
            <person name="Sandor L."/>
            <person name="Lipzen A."/>
            <person name="Clum A."/>
            <person name="Barry K."/>
            <person name="Grigoriev I.V."/>
            <person name="Martin F.M."/>
            <person name="Stajich J.E."/>
            <person name="Smith M.E."/>
            <person name="Bonito G."/>
            <person name="Spatafora J.W."/>
        </authorList>
    </citation>
    <scope>NUCLEOTIDE SEQUENCE [LARGE SCALE GENOMIC DNA]</scope>
    <source>
        <strain evidence="2 3">GMNB39</strain>
    </source>
</reference>
<feature type="region of interest" description="Disordered" evidence="1">
    <location>
        <begin position="70"/>
        <end position="96"/>
    </location>
</feature>
<dbReference type="Pfam" id="PF08520">
    <property type="entry name" value="Mitofissin"/>
    <property type="match status" value="1"/>
</dbReference>
<dbReference type="Proteomes" id="UP000268093">
    <property type="component" value="Unassembled WGS sequence"/>
</dbReference>
<protein>
    <recommendedName>
        <fullName evidence="4">DUF1748-domain-containing protein</fullName>
    </recommendedName>
</protein>
<organism evidence="2 3">
    <name type="scientific">Jimgerdemannia flammicorona</name>
    <dbReference type="NCBI Taxonomy" id="994334"/>
    <lineage>
        <taxon>Eukaryota</taxon>
        <taxon>Fungi</taxon>
        <taxon>Fungi incertae sedis</taxon>
        <taxon>Mucoromycota</taxon>
        <taxon>Mucoromycotina</taxon>
        <taxon>Endogonomycetes</taxon>
        <taxon>Endogonales</taxon>
        <taxon>Endogonaceae</taxon>
        <taxon>Jimgerdemannia</taxon>
    </lineage>
</organism>
<keyword evidence="3" id="KW-1185">Reference proteome</keyword>
<sequence>MSMLGKLIHYTADAILVSAVLAGIKRSTGLGYRVYCFRGCSVRPSGGGAGADGMIALKYNFDSLLLDNSQRRNVQDREQGRPLGGGEVPRRGRMGL</sequence>
<evidence type="ECO:0000313" key="2">
    <source>
        <dbReference type="EMBL" id="RUO96768.1"/>
    </source>
</evidence>
<dbReference type="InterPro" id="IPR013726">
    <property type="entry name" value="Mitofissin"/>
</dbReference>
<name>A0A433A257_9FUNG</name>
<gene>
    <name evidence="2" type="ORF">BC936DRAFT_141481</name>
</gene>
<proteinExistence type="predicted"/>